<dbReference type="Pfam" id="PF23731">
    <property type="entry name" value="ARM_ECM29_C"/>
    <property type="match status" value="1"/>
</dbReference>
<evidence type="ECO:0000256" key="3">
    <source>
        <dbReference type="ARBA" id="ARBA00022737"/>
    </source>
</evidence>
<accession>A0A084WIU9</accession>
<evidence type="ECO:0000256" key="2">
    <source>
        <dbReference type="ARBA" id="ARBA00022490"/>
    </source>
</evidence>
<evidence type="ECO:0000259" key="8">
    <source>
        <dbReference type="Pfam" id="PF24492"/>
    </source>
</evidence>
<dbReference type="GO" id="GO:0043248">
    <property type="term" value="P:proteasome assembly"/>
    <property type="evidence" value="ECO:0007669"/>
    <property type="project" value="InterPro"/>
</dbReference>
<keyword evidence="4" id="KW-0647">Proteasome</keyword>
<evidence type="ECO:0000259" key="7">
    <source>
        <dbReference type="Pfam" id="PF23702"/>
    </source>
</evidence>
<dbReference type="Pfam" id="PF24492">
    <property type="entry name" value="HEAT_ECM29"/>
    <property type="match status" value="1"/>
</dbReference>
<dbReference type="OrthoDB" id="16066at2759"/>
<dbReference type="Proteomes" id="UP000030765">
    <property type="component" value="Unassembled WGS sequence"/>
</dbReference>
<reference evidence="9 11" key="1">
    <citation type="journal article" date="2014" name="BMC Genomics">
        <title>Genome sequence of Anopheles sinensis provides insight into genetics basis of mosquito competence for malaria parasites.</title>
        <authorList>
            <person name="Zhou D."/>
            <person name="Zhang D."/>
            <person name="Ding G."/>
            <person name="Shi L."/>
            <person name="Hou Q."/>
            <person name="Ye Y."/>
            <person name="Xu Y."/>
            <person name="Zhou H."/>
            <person name="Xiong C."/>
            <person name="Li S."/>
            <person name="Yu J."/>
            <person name="Hong S."/>
            <person name="Yu X."/>
            <person name="Zou P."/>
            <person name="Chen C."/>
            <person name="Chang X."/>
            <person name="Wang W."/>
            <person name="Lv Y."/>
            <person name="Sun Y."/>
            <person name="Ma L."/>
            <person name="Shen B."/>
            <person name="Zhu C."/>
        </authorList>
    </citation>
    <scope>NUCLEOTIDE SEQUENCE [LARGE SCALE GENOMIC DNA]</scope>
</reference>
<dbReference type="GO" id="GO:0000502">
    <property type="term" value="C:proteasome complex"/>
    <property type="evidence" value="ECO:0007669"/>
    <property type="project" value="UniProtKB-KW"/>
</dbReference>
<keyword evidence="2" id="KW-0963">Cytoplasm</keyword>
<evidence type="ECO:0000256" key="4">
    <source>
        <dbReference type="ARBA" id="ARBA00022942"/>
    </source>
</evidence>
<feature type="region of interest" description="Disordered" evidence="5">
    <location>
        <begin position="440"/>
        <end position="467"/>
    </location>
</feature>
<dbReference type="GO" id="GO:0005737">
    <property type="term" value="C:cytoplasm"/>
    <property type="evidence" value="ECO:0007669"/>
    <property type="project" value="UniProtKB-SubCell"/>
</dbReference>
<dbReference type="InterPro" id="IPR024372">
    <property type="entry name" value="Ecm29_N"/>
</dbReference>
<feature type="compositionally biased region" description="Polar residues" evidence="5">
    <location>
        <begin position="441"/>
        <end position="460"/>
    </location>
</feature>
<dbReference type="InterPro" id="IPR016024">
    <property type="entry name" value="ARM-type_fold"/>
</dbReference>
<feature type="domain" description="Proteasome component Ecm29 N-terminal" evidence="6">
    <location>
        <begin position="12"/>
        <end position="517"/>
    </location>
</feature>
<dbReference type="EnsemblMetazoa" id="ASIC018201-RA">
    <property type="protein sequence ID" value="ASIC018201-PA"/>
    <property type="gene ID" value="ASIC018201"/>
</dbReference>
<evidence type="ECO:0000313" key="11">
    <source>
        <dbReference type="Proteomes" id="UP000030765"/>
    </source>
</evidence>
<dbReference type="STRING" id="74873.A0A084WIU9"/>
<feature type="domain" description="Proteasome adapter and scaffold protein ECM29 HEAT-repeat" evidence="8">
    <location>
        <begin position="1360"/>
        <end position="1522"/>
    </location>
</feature>
<dbReference type="OMA" id="CRIKDIE"/>
<dbReference type="InterPro" id="IPR011989">
    <property type="entry name" value="ARM-like"/>
</dbReference>
<protein>
    <submittedName>
        <fullName evidence="9">AGAP011822-PA-like protein</fullName>
    </submittedName>
</protein>
<comment type="subcellular location">
    <subcellularLocation>
        <location evidence="1">Cytoplasm</location>
    </subcellularLocation>
</comment>
<dbReference type="InterPro" id="IPR055444">
    <property type="entry name" value="ARM_ECM29"/>
</dbReference>
<evidence type="ECO:0000259" key="6">
    <source>
        <dbReference type="Pfam" id="PF13001"/>
    </source>
</evidence>
<dbReference type="GO" id="GO:0060090">
    <property type="term" value="F:molecular adaptor activity"/>
    <property type="evidence" value="ECO:0007669"/>
    <property type="project" value="InterPro"/>
</dbReference>
<dbReference type="SUPFAM" id="SSF48371">
    <property type="entry name" value="ARM repeat"/>
    <property type="match status" value="3"/>
</dbReference>
<dbReference type="GO" id="GO:0036503">
    <property type="term" value="P:ERAD pathway"/>
    <property type="evidence" value="ECO:0007669"/>
    <property type="project" value="TreeGrafter"/>
</dbReference>
<dbReference type="Gene3D" id="1.25.10.10">
    <property type="entry name" value="Leucine-rich Repeat Variant"/>
    <property type="match status" value="3"/>
</dbReference>
<keyword evidence="3" id="KW-0677">Repeat</keyword>
<sequence length="1949" mass="217217">MAGNPTEELELLERVLLRLGYADTDEQLQTTVNKFLTPVLIKITSPNENVRKKVMEILTHINKRLKSRNQIQIPLTPLLAQYQQADSLFLINFAIIYITMGFPRLTIAEQTEFAPVLLNCLEGKPETHQDKILMLVLPLLGEIKIPEDPESRAELLGLSNKPHTKQQLLSILMDVLLLPYGTLPDSDVPPGMSVYSFKRVTAKPPKAEELEQLKKGIVRFLCGGIFPEPDILAHLVVASADTRFSVATPAIGELNKICSSLEWTDPKLSTPLYTLFTGNGSKLPDRKTSGVSARVRQKLLQHLLKCRGKGIIVANGIQVIFESLFGENTNQKCKVLALQFAYKLINNGQTDLLNKIAKVLLTGLAKLIGTTSEEPNEVQNAAYSAIAQLATVCPTAVNEDLHLVGQYFNHLKQAPVELHSSIREALVALAQAFDWRKQMPPGSTQVDTETANQQAASCSKQGAPKPRFVPNANQHLLLALLAENAESKLSIVQNVASVFLITCFPDFYVPSRYLLLIICGESPQLREMMTTYLYGVSKKDHVNYGAISSVEDCAKQQASLSLAEEEGKKNPLAPTNEPKRIVLPSFCDMVEYVSTKSERKVATIVDRMGYGKVKLPYAFDTYLEILDYLRICMLFNAGVNKHPSIDDEDTFKLTAFLRKLVADGHRDTIVKYNDLVRRLVIARKGITELTCLYDLVNAIPDELVEENRDLLLTLEASLKEISEPTRILIAKVYGILLAYVSNDAEFDRQVKELQTLGTKSLETRHGSILAASNAVYRKLLLKKNASESSDEGWNTLKDLIELLASLLNEQQSLLQSAAIRSLCLVGSCSVLPLPEEDTKMETDADEKVKPVKMTKALLMETLMTLLQSAHTKAKIREDAAHCLGYLAVGDREYYARKVLSRFLGLLKMTKDPALHIAMGQALAYTLQGLPKCETADGTVGNVDDDTLSWFLIELVKQVNETHAYLKQACAIWLLAVVKNCTKRRPVQEHRQILQLALTDLLWEDNGKISIAIFLFLVQVINNIRLVVVLFLDFVELIQDVASRAMGIIFSLSDNESQEEMSNLLIDQLIGGRRQVQKVAADTKLFEEGVLGKAPTGGNLSTYKELCSLASDLNQPEMIYQFMQLANHNATWNSKLGAAFGLQSISKSAKQKMEPHLGKIVPRLFRYKYDPTPKIQNQMITIWDTVVSDSKATVEQYYWEILDDVSQNLTCNEWRTRIACCLAVRDLIKRSNGLKLRSDAVLKRKGSGNEEQQEEDTSKAMDVDLKPVPEPELQYLWSQLFRVMDDIHEGTRLAAEGTANVLSKVCVVAASSDHSKSGLNVASSIIPLFLEKGVTHTVPEIRRLSIRTLSELIDSAGALILPHLTSLVPCLLQATGELDSTKLATLSTMLSGQSSSGTQEAIDSLRAEAAKQHYTMETLTKCIRHIDYATMERMTPAVLDLLKTSVNLGTKVACAHFICLVCVHLGAEMQPLTSKYLGACFSSLSDRNATVRRYYASAIGHLIGTAKEQSIERLFKKLEELYFEQQVSRSKAVPLTIQAINKWHQEVLKDYSGHVLPLVFFAMHEEVTEESKSTVELWQELWHEINTGDAGLRMNLDAIVTILETNLNNPSWLLKAQAGAATNTLASKMSASLDEPVRLRLIDLILNNVAGRSFQGKEKLLQALAGLCKKLNQEASNHGQRIVDAVMKECRKEEAVYRTHALRSLGNILDELKVDRFEEVYNMVWHLLDKQQDSSSSDKVGSSNDNAAGEYLTTEERSKQMLILVQLKETVCETLGKAWPENSIETQRRYQKMFVEKCVQCLKSNTRQVQLSLLQALGRFLERLALLRKEEDMSANTMEVDEAADASGQGGNREKKAKVEHDQNGVLETICRIVLAAIVELSAIPHTGLKKEALNIMLILAKKLKAKESGTVDTEMALVQQTFAQILTQLQKDTAPEVKCRLKDLEDKLK</sequence>
<dbReference type="PANTHER" id="PTHR23346">
    <property type="entry name" value="TRANSLATIONAL ACTIVATOR GCN1-RELATED"/>
    <property type="match status" value="1"/>
</dbReference>
<reference evidence="10" key="2">
    <citation type="submission" date="2020-05" db="UniProtKB">
        <authorList>
            <consortium name="EnsemblMetazoa"/>
        </authorList>
    </citation>
    <scope>IDENTIFICATION</scope>
</reference>
<evidence type="ECO:0000256" key="1">
    <source>
        <dbReference type="ARBA" id="ARBA00004496"/>
    </source>
</evidence>
<feature type="domain" description="ECM29 ARM-like repeats" evidence="7">
    <location>
        <begin position="664"/>
        <end position="822"/>
    </location>
</feature>
<name>A0A084WIU9_ANOSI</name>
<dbReference type="Pfam" id="PF23702">
    <property type="entry name" value="ARM_ECM29"/>
    <property type="match status" value="1"/>
</dbReference>
<evidence type="ECO:0000256" key="5">
    <source>
        <dbReference type="SAM" id="MobiDB-lite"/>
    </source>
</evidence>
<dbReference type="PANTHER" id="PTHR23346:SF19">
    <property type="entry name" value="PROTEASOME ADAPTER AND SCAFFOLD PROTEIN ECM29"/>
    <property type="match status" value="1"/>
</dbReference>
<dbReference type="EMBL" id="ATLV01023946">
    <property type="status" value="NOT_ANNOTATED_CDS"/>
    <property type="molecule type" value="Genomic_DNA"/>
</dbReference>
<keyword evidence="11" id="KW-1185">Reference proteome</keyword>
<gene>
    <name evidence="9" type="ORF">ZHAS_00018201</name>
</gene>
<evidence type="ECO:0000313" key="9">
    <source>
        <dbReference type="EMBL" id="KFB50143.1"/>
    </source>
</evidence>
<organism evidence="9">
    <name type="scientific">Anopheles sinensis</name>
    <name type="common">Mosquito</name>
    <dbReference type="NCBI Taxonomy" id="74873"/>
    <lineage>
        <taxon>Eukaryota</taxon>
        <taxon>Metazoa</taxon>
        <taxon>Ecdysozoa</taxon>
        <taxon>Arthropoda</taxon>
        <taxon>Hexapoda</taxon>
        <taxon>Insecta</taxon>
        <taxon>Pterygota</taxon>
        <taxon>Neoptera</taxon>
        <taxon>Endopterygota</taxon>
        <taxon>Diptera</taxon>
        <taxon>Nematocera</taxon>
        <taxon>Culicoidea</taxon>
        <taxon>Culicidae</taxon>
        <taxon>Anophelinae</taxon>
        <taxon>Anopheles</taxon>
    </lineage>
</organism>
<dbReference type="InterPro" id="IPR055443">
    <property type="entry name" value="HEAT_ECM29"/>
</dbReference>
<dbReference type="VEuPathDB" id="VectorBase:ASIC018201"/>
<dbReference type="Pfam" id="PF13001">
    <property type="entry name" value="ECM29_N"/>
    <property type="match status" value="1"/>
</dbReference>
<dbReference type="EMBL" id="KE525347">
    <property type="protein sequence ID" value="KFB50143.1"/>
    <property type="molecule type" value="Genomic_DNA"/>
</dbReference>
<proteinExistence type="predicted"/>
<dbReference type="GO" id="GO:0005634">
    <property type="term" value="C:nucleus"/>
    <property type="evidence" value="ECO:0007669"/>
    <property type="project" value="TreeGrafter"/>
</dbReference>
<evidence type="ECO:0000313" key="10">
    <source>
        <dbReference type="EnsemblMetazoa" id="ASIC018201-PA"/>
    </source>
</evidence>